<proteinExistence type="predicted"/>
<dbReference type="KEGG" id="bbae:FRD01_00130"/>
<dbReference type="InterPro" id="IPR053151">
    <property type="entry name" value="RNase_H-like"/>
</dbReference>
<keyword evidence="4" id="KW-1185">Reference proteome</keyword>
<dbReference type="PROSITE" id="PS50879">
    <property type="entry name" value="RNASE_H_1"/>
    <property type="match status" value="1"/>
</dbReference>
<dbReference type="InterPro" id="IPR002156">
    <property type="entry name" value="RNaseH_domain"/>
</dbReference>
<dbReference type="RefSeq" id="WP_146956502.1">
    <property type="nucleotide sequence ID" value="NZ_CP042467.1"/>
</dbReference>
<dbReference type="GO" id="GO:0004523">
    <property type="term" value="F:RNA-DNA hybrid ribonuclease activity"/>
    <property type="evidence" value="ECO:0007669"/>
    <property type="project" value="InterPro"/>
</dbReference>
<dbReference type="SUPFAM" id="SSF53098">
    <property type="entry name" value="Ribonuclease H-like"/>
    <property type="match status" value="1"/>
</dbReference>
<evidence type="ECO:0000259" key="2">
    <source>
        <dbReference type="PROSITE" id="PS50879"/>
    </source>
</evidence>
<accession>A0A5B8XPM7</accession>
<dbReference type="PANTHER" id="PTHR47723:SF24">
    <property type="entry name" value="RNASE H TYPE-1 DOMAIN-CONTAINING PROTEIN"/>
    <property type="match status" value="1"/>
</dbReference>
<dbReference type="InterPro" id="IPR012337">
    <property type="entry name" value="RNaseH-like_sf"/>
</dbReference>
<dbReference type="AlphaFoldDB" id="A0A5B8XPM7"/>
<dbReference type="PANTHER" id="PTHR47723">
    <property type="entry name" value="OS05G0353850 PROTEIN"/>
    <property type="match status" value="1"/>
</dbReference>
<feature type="domain" description="RNase H type-1" evidence="2">
    <location>
        <begin position="98"/>
        <end position="229"/>
    </location>
</feature>
<keyword evidence="3" id="KW-0808">Transferase</keyword>
<dbReference type="OrthoDB" id="7845843at2"/>
<evidence type="ECO:0000313" key="3">
    <source>
        <dbReference type="EMBL" id="QED25696.1"/>
    </source>
</evidence>
<keyword evidence="3" id="KW-0548">Nucleotidyltransferase</keyword>
<evidence type="ECO:0000313" key="4">
    <source>
        <dbReference type="Proteomes" id="UP000321595"/>
    </source>
</evidence>
<name>A0A5B8XPM7_9DELT</name>
<dbReference type="GO" id="GO:0003676">
    <property type="term" value="F:nucleic acid binding"/>
    <property type="evidence" value="ECO:0007669"/>
    <property type="project" value="InterPro"/>
</dbReference>
<dbReference type="InterPro" id="IPR036397">
    <property type="entry name" value="RNaseH_sf"/>
</dbReference>
<dbReference type="GO" id="GO:0003964">
    <property type="term" value="F:RNA-directed DNA polymerase activity"/>
    <property type="evidence" value="ECO:0007669"/>
    <property type="project" value="UniProtKB-KW"/>
</dbReference>
<protein>
    <submittedName>
        <fullName evidence="3">Reverse transcriptase-like protein</fullName>
    </submittedName>
</protein>
<dbReference type="Proteomes" id="UP000321595">
    <property type="component" value="Chromosome"/>
</dbReference>
<sequence length="230" mass="25945">MTWEERRFKGKDRVWIQTENGTPVEENGKVFMKYSNSEDAKIYRAALANVQPSGAPSKPKPSNSSKRGVDRLVWQTPKGEVLFNTEKPEGLENQASIPAELWEFHTDGACAKNPGPCGWGWVLRHQGEYLEARQFIGHGTNNIAEFLAIKAALDHVKDDAAKVRIYTDSQLAIGIFTQNWKAKENVELVDAVKQAYKRFKKKPELIKIKGHAGHLLNERADFQATQSIKD</sequence>
<evidence type="ECO:0000256" key="1">
    <source>
        <dbReference type="SAM" id="MobiDB-lite"/>
    </source>
</evidence>
<dbReference type="Gene3D" id="3.30.420.10">
    <property type="entry name" value="Ribonuclease H-like superfamily/Ribonuclease H"/>
    <property type="match status" value="1"/>
</dbReference>
<reference evidence="3 4" key="1">
    <citation type="submission" date="2019-08" db="EMBL/GenBank/DDBJ databases">
        <authorList>
            <person name="Liang Q."/>
        </authorList>
    </citation>
    <scope>NUCLEOTIDE SEQUENCE [LARGE SCALE GENOMIC DNA]</scope>
    <source>
        <strain evidence="3 4">V1718</strain>
    </source>
</reference>
<gene>
    <name evidence="3" type="ORF">FRD01_00130</name>
</gene>
<feature type="compositionally biased region" description="Low complexity" evidence="1">
    <location>
        <begin position="52"/>
        <end position="66"/>
    </location>
</feature>
<organism evidence="3 4">
    <name type="scientific">Microvenator marinus</name>
    <dbReference type="NCBI Taxonomy" id="2600177"/>
    <lineage>
        <taxon>Bacteria</taxon>
        <taxon>Deltaproteobacteria</taxon>
        <taxon>Bradymonadales</taxon>
        <taxon>Microvenatoraceae</taxon>
        <taxon>Microvenator</taxon>
    </lineage>
</organism>
<dbReference type="EMBL" id="CP042467">
    <property type="protein sequence ID" value="QED25696.1"/>
    <property type="molecule type" value="Genomic_DNA"/>
</dbReference>
<keyword evidence="3" id="KW-0695">RNA-directed DNA polymerase</keyword>
<dbReference type="Pfam" id="PF00075">
    <property type="entry name" value="RNase_H"/>
    <property type="match status" value="1"/>
</dbReference>
<feature type="region of interest" description="Disordered" evidence="1">
    <location>
        <begin position="50"/>
        <end position="69"/>
    </location>
</feature>